<comment type="caution">
    <text evidence="1">The sequence shown here is derived from an EMBL/GenBank/DDBJ whole genome shotgun (WGS) entry which is preliminary data.</text>
</comment>
<name>A0A3P3F5K2_9HYPH</name>
<dbReference type="AlphaFoldDB" id="A0A3P3F5K2"/>
<evidence type="ECO:0000313" key="2">
    <source>
        <dbReference type="Proteomes" id="UP000273786"/>
    </source>
</evidence>
<organism evidence="1 2">
    <name type="scientific">Mesorhizobium tamadayense</name>
    <dbReference type="NCBI Taxonomy" id="425306"/>
    <lineage>
        <taxon>Bacteria</taxon>
        <taxon>Pseudomonadati</taxon>
        <taxon>Pseudomonadota</taxon>
        <taxon>Alphaproteobacteria</taxon>
        <taxon>Hyphomicrobiales</taxon>
        <taxon>Phyllobacteriaceae</taxon>
        <taxon>Mesorhizobium</taxon>
    </lineage>
</organism>
<sequence>MAQITGEHVDWLHAHGDLYVAVELNNTDPDAIAANSGKAPPRLYRNITGQSFRNAVVVDNGSVVQFKVRSRGPHGFGYRVYAGLKNIRGRTRDLIADRLYCLSATEQSQNTDVDRAYQDADATPQPLIQIKNFPSIDAIAPTDRDLQLGMISCTVVSWGVYGYIDENDEDFGIPLNIGEAPYTNLPGSPPPNKWNQPVNVTASPQVTAFGGGPTRFRPSKGKASQEFSSARLIREDNPRFAPNYVGFTFLVADRGG</sequence>
<protein>
    <submittedName>
        <fullName evidence="1">Uncharacterized protein</fullName>
    </submittedName>
</protein>
<dbReference type="RefSeq" id="WP_125004870.1">
    <property type="nucleotide sequence ID" value="NZ_RQXT01000047.1"/>
</dbReference>
<keyword evidence="2" id="KW-1185">Reference proteome</keyword>
<evidence type="ECO:0000313" key="1">
    <source>
        <dbReference type="EMBL" id="RRH93909.1"/>
    </source>
</evidence>
<reference evidence="1 2" key="1">
    <citation type="submission" date="2018-11" db="EMBL/GenBank/DDBJ databases">
        <title>the genome of Mesorhizobium tamadayense DSM 28320.</title>
        <authorList>
            <person name="Gao J."/>
        </authorList>
    </citation>
    <scope>NUCLEOTIDE SEQUENCE [LARGE SCALE GENOMIC DNA]</scope>
    <source>
        <strain evidence="1 2">DSM 28320</strain>
    </source>
</reference>
<dbReference type="EMBL" id="RQXT01000047">
    <property type="protein sequence ID" value="RRH93909.1"/>
    <property type="molecule type" value="Genomic_DNA"/>
</dbReference>
<dbReference type="Proteomes" id="UP000273786">
    <property type="component" value="Unassembled WGS sequence"/>
</dbReference>
<proteinExistence type="predicted"/>
<accession>A0A3P3F5K2</accession>
<gene>
    <name evidence="1" type="ORF">EH240_28600</name>
</gene>